<dbReference type="SUPFAM" id="SSF51735">
    <property type="entry name" value="NAD(P)-binding Rossmann-fold domains"/>
    <property type="match status" value="1"/>
</dbReference>
<dbReference type="eggNOG" id="COG0451">
    <property type="taxonomic scope" value="Bacteria"/>
</dbReference>
<dbReference type="STRING" id="111780.Sta7437_2829"/>
<dbReference type="InterPro" id="IPR036291">
    <property type="entry name" value="NAD(P)-bd_dom_sf"/>
</dbReference>
<evidence type="ECO:0000313" key="17">
    <source>
        <dbReference type="EMBL" id="AFZ36350.1"/>
    </source>
</evidence>
<evidence type="ECO:0000256" key="11">
    <source>
        <dbReference type="ARBA" id="ARBA00022989"/>
    </source>
</evidence>
<evidence type="ECO:0000256" key="7">
    <source>
        <dbReference type="ARBA" id="ARBA00022490"/>
    </source>
</evidence>
<comment type="subcellular location">
    <subcellularLocation>
        <location evidence="3">Cytoplasm</location>
    </subcellularLocation>
    <subcellularLocation>
        <location evidence="2">Golgi apparatus</location>
        <location evidence="2">Golgi stack membrane</location>
        <topology evidence="2">Single-pass type II membrane protein</topology>
    </subcellularLocation>
</comment>
<dbReference type="Gene3D" id="3.40.50.720">
    <property type="entry name" value="NAD(P)-binding Rossmann-like Domain"/>
    <property type="match status" value="1"/>
</dbReference>
<comment type="pathway">
    <text evidence="4">Nucleotide-sugar biosynthesis; UDP-alpha-D-xylose biosynthesis; UDP-alpha-D-xylose from UDP-alpha-D-glucuronate: step 1/1.</text>
</comment>
<evidence type="ECO:0000256" key="15">
    <source>
        <dbReference type="ARBA" id="ARBA00023239"/>
    </source>
</evidence>
<comment type="cofactor">
    <cofactor evidence="1">
        <name>NAD(+)</name>
        <dbReference type="ChEBI" id="CHEBI:57540"/>
    </cofactor>
</comment>
<dbReference type="InterPro" id="IPR044516">
    <property type="entry name" value="UXS-like"/>
</dbReference>
<name>K9XUS0_STAC7</name>
<organism evidence="17 18">
    <name type="scientific">Stanieria cyanosphaera (strain ATCC 29371 / PCC 7437)</name>
    <dbReference type="NCBI Taxonomy" id="111780"/>
    <lineage>
        <taxon>Bacteria</taxon>
        <taxon>Bacillati</taxon>
        <taxon>Cyanobacteriota</taxon>
        <taxon>Cyanophyceae</taxon>
        <taxon>Pleurocapsales</taxon>
        <taxon>Dermocarpellaceae</taxon>
        <taxon>Stanieria</taxon>
    </lineage>
</organism>
<dbReference type="FunFam" id="3.40.50.720:FF:000150">
    <property type="entry name" value="UDP-glucuronic acid decarboxylase 6"/>
    <property type="match status" value="1"/>
</dbReference>
<protein>
    <recommendedName>
        <fullName evidence="6">UDP-glucuronate decarboxylase</fullName>
        <ecNumber evidence="6">4.1.1.35</ecNumber>
    </recommendedName>
</protein>
<evidence type="ECO:0000256" key="14">
    <source>
        <dbReference type="ARBA" id="ARBA00023136"/>
    </source>
</evidence>
<keyword evidence="18" id="KW-1185">Reference proteome</keyword>
<gene>
    <name evidence="17" type="ordered locus">Sta7437_2829</name>
</gene>
<evidence type="ECO:0000256" key="2">
    <source>
        <dbReference type="ARBA" id="ARBA00004447"/>
    </source>
</evidence>
<evidence type="ECO:0000256" key="8">
    <source>
        <dbReference type="ARBA" id="ARBA00022692"/>
    </source>
</evidence>
<dbReference type="EC" id="4.1.1.35" evidence="6"/>
<comment type="similarity">
    <text evidence="5">Belongs to the NAD(P)-dependent epimerase/dehydratase family. UDP-glucuronic acid decarboxylase subfamily.</text>
</comment>
<dbReference type="GO" id="GO:0033320">
    <property type="term" value="P:UDP-D-xylose biosynthetic process"/>
    <property type="evidence" value="ECO:0007669"/>
    <property type="project" value="UniProtKB-UniPathway"/>
</dbReference>
<evidence type="ECO:0000256" key="10">
    <source>
        <dbReference type="ARBA" id="ARBA00022968"/>
    </source>
</evidence>
<evidence type="ECO:0000256" key="12">
    <source>
        <dbReference type="ARBA" id="ARBA00023027"/>
    </source>
</evidence>
<keyword evidence="10" id="KW-0735">Signal-anchor</keyword>
<dbReference type="Pfam" id="PF16363">
    <property type="entry name" value="GDP_Man_Dehyd"/>
    <property type="match status" value="1"/>
</dbReference>
<evidence type="ECO:0000256" key="4">
    <source>
        <dbReference type="ARBA" id="ARBA00005100"/>
    </source>
</evidence>
<dbReference type="PANTHER" id="PTHR43078">
    <property type="entry name" value="UDP-GLUCURONIC ACID DECARBOXYLASE-RELATED"/>
    <property type="match status" value="1"/>
</dbReference>
<accession>K9XUS0</accession>
<keyword evidence="7" id="KW-0963">Cytoplasm</keyword>
<reference evidence="18" key="1">
    <citation type="journal article" date="2013" name="Proc. Natl. Acad. Sci. U.S.A.">
        <title>Improving the coverage of the cyanobacterial phylum using diversity-driven genome sequencing.</title>
        <authorList>
            <person name="Shih P.M."/>
            <person name="Wu D."/>
            <person name="Latifi A."/>
            <person name="Axen S.D."/>
            <person name="Fewer D.P."/>
            <person name="Talla E."/>
            <person name="Calteau A."/>
            <person name="Cai F."/>
            <person name="Tandeau de Marsac N."/>
            <person name="Rippka R."/>
            <person name="Herdman M."/>
            <person name="Sivonen K."/>
            <person name="Coursin T."/>
            <person name="Laurent T."/>
            <person name="Goodwin L."/>
            <person name="Nolan M."/>
            <person name="Davenport K.W."/>
            <person name="Han C.S."/>
            <person name="Rubin E.M."/>
            <person name="Eisen J.A."/>
            <person name="Woyke T."/>
            <person name="Gugger M."/>
            <person name="Kerfeld C.A."/>
        </authorList>
    </citation>
    <scope>NUCLEOTIDE SEQUENCE [LARGE SCALE GENOMIC DNA]</scope>
    <source>
        <strain evidence="18">ATCC 29371 / PCC 7437</strain>
    </source>
</reference>
<dbReference type="PANTHER" id="PTHR43078:SF6">
    <property type="entry name" value="UDP-GLUCURONIC ACID DECARBOXYLASE 1"/>
    <property type="match status" value="1"/>
</dbReference>
<keyword evidence="11" id="KW-1133">Transmembrane helix</keyword>
<dbReference type="UniPathway" id="UPA00796">
    <property type="reaction ID" value="UER00771"/>
</dbReference>
<proteinExistence type="inferred from homology"/>
<dbReference type="RefSeq" id="WP_015194018.1">
    <property type="nucleotide sequence ID" value="NC_019748.1"/>
</dbReference>
<dbReference type="HOGENOM" id="CLU_007383_4_0_3"/>
<evidence type="ECO:0000256" key="9">
    <source>
        <dbReference type="ARBA" id="ARBA00022793"/>
    </source>
</evidence>
<keyword evidence="14" id="KW-0472">Membrane</keyword>
<evidence type="ECO:0000313" key="18">
    <source>
        <dbReference type="Proteomes" id="UP000010473"/>
    </source>
</evidence>
<sequence>MRILVTGGAGFIGSHLIDRLMVQGHEVVCLDNFYTGHKRNILKWLDNPYFELIRHDITEPIRLEVDQIYHLACPASPVHYQYNPVKTIKTNVMGTLNMLGLAKRVKARFLLASTSEVYGDPDVHPQPEEYRGNVNCIGIRSCYDEGKRVAETLAFDYYRQNNVDIRVARIFNTYGPRMLENDGRVVSNFVVQALRGIPLTIYGDGSQTRSFCYVSDLVEGLMRLMNNEYIGPVNIGNPGEYTILELAKTIQTMVNPDAELVYKPLPQDDPKQRQPDITRAKTWLGWEPTIPLQEGLKLTIEDFRDRIESKEVQKLS</sequence>
<keyword evidence="9" id="KW-0210">Decarboxylase</keyword>
<dbReference type="Proteomes" id="UP000010473">
    <property type="component" value="Chromosome"/>
</dbReference>
<keyword evidence="12" id="KW-0520">NAD</keyword>
<dbReference type="InterPro" id="IPR016040">
    <property type="entry name" value="NAD(P)-bd_dom"/>
</dbReference>
<feature type="domain" description="NAD(P)-binding" evidence="16">
    <location>
        <begin position="4"/>
        <end position="297"/>
    </location>
</feature>
<dbReference type="PATRIC" id="fig|111780.3.peg.2944"/>
<keyword evidence="8" id="KW-0812">Transmembrane</keyword>
<evidence type="ECO:0000256" key="1">
    <source>
        <dbReference type="ARBA" id="ARBA00001911"/>
    </source>
</evidence>
<dbReference type="GO" id="GO:0048040">
    <property type="term" value="F:UDP-glucuronate decarboxylase activity"/>
    <property type="evidence" value="ECO:0007669"/>
    <property type="project" value="UniProtKB-EC"/>
</dbReference>
<evidence type="ECO:0000256" key="3">
    <source>
        <dbReference type="ARBA" id="ARBA00004496"/>
    </source>
</evidence>
<dbReference type="GO" id="GO:0070403">
    <property type="term" value="F:NAD+ binding"/>
    <property type="evidence" value="ECO:0007669"/>
    <property type="project" value="InterPro"/>
</dbReference>
<dbReference type="OrthoDB" id="9771073at2"/>
<dbReference type="GO" id="GO:0005737">
    <property type="term" value="C:cytoplasm"/>
    <property type="evidence" value="ECO:0007669"/>
    <property type="project" value="UniProtKB-SubCell"/>
</dbReference>
<keyword evidence="15 17" id="KW-0456">Lyase</keyword>
<dbReference type="AlphaFoldDB" id="K9XUS0"/>
<dbReference type="GO" id="GO:0042732">
    <property type="term" value="P:D-xylose metabolic process"/>
    <property type="evidence" value="ECO:0007669"/>
    <property type="project" value="InterPro"/>
</dbReference>
<evidence type="ECO:0000256" key="13">
    <source>
        <dbReference type="ARBA" id="ARBA00023034"/>
    </source>
</evidence>
<dbReference type="KEGG" id="scs:Sta7437_2829"/>
<dbReference type="CDD" id="cd05230">
    <property type="entry name" value="UGD_SDR_e"/>
    <property type="match status" value="1"/>
</dbReference>
<evidence type="ECO:0000256" key="6">
    <source>
        <dbReference type="ARBA" id="ARBA00012290"/>
    </source>
</evidence>
<evidence type="ECO:0000256" key="5">
    <source>
        <dbReference type="ARBA" id="ARBA00007505"/>
    </source>
</evidence>
<dbReference type="EMBL" id="CP003653">
    <property type="protein sequence ID" value="AFZ36350.1"/>
    <property type="molecule type" value="Genomic_DNA"/>
</dbReference>
<keyword evidence="13" id="KW-0333">Golgi apparatus</keyword>
<evidence type="ECO:0000259" key="16">
    <source>
        <dbReference type="Pfam" id="PF16363"/>
    </source>
</evidence>